<dbReference type="SUPFAM" id="SSF51430">
    <property type="entry name" value="NAD(P)-linked oxidoreductase"/>
    <property type="match status" value="1"/>
</dbReference>
<dbReference type="Gene3D" id="3.20.20.100">
    <property type="entry name" value="NADP-dependent oxidoreductase domain"/>
    <property type="match status" value="1"/>
</dbReference>
<evidence type="ECO:0000313" key="6">
    <source>
        <dbReference type="Proteomes" id="UP001500013"/>
    </source>
</evidence>
<dbReference type="PIRSF" id="PIRSF000097">
    <property type="entry name" value="AKR"/>
    <property type="match status" value="1"/>
</dbReference>
<sequence length="279" mass="30368">MVTVPTRTLSDGTTLPAIGFGTYPLTGEDGIRAVESALNAGYRLLDTAVNYGNEREVGEAIRRSGVPREEIVVQTKVPGRDHAYDRAVASMEGSLERLGLEQVDVALIHWPNPSVGLYVDAFRALVECRERGLVRSVGVSNFTEQHLADVVDATGVTPVLNQVELHPLFPQERLRAAHERLGILTEAWSPLGKRSAPFAADPVATAAREHGVTPAQVILRWQVQLGVVPLPKSADAERQRTNLDVFGFELRPEEVAAISGLAREDGRLFGGDPDTHEEM</sequence>
<dbReference type="RefSeq" id="WP_344063847.1">
    <property type="nucleotide sequence ID" value="NZ_BAAAPU010000008.1"/>
</dbReference>
<gene>
    <name evidence="5" type="ORF">GCM10009817_28630</name>
</gene>
<proteinExistence type="inferred from homology"/>
<dbReference type="InterPro" id="IPR020471">
    <property type="entry name" value="AKR"/>
</dbReference>
<evidence type="ECO:0000259" key="4">
    <source>
        <dbReference type="Pfam" id="PF00248"/>
    </source>
</evidence>
<evidence type="ECO:0000313" key="5">
    <source>
        <dbReference type="EMBL" id="GAA1985456.1"/>
    </source>
</evidence>
<organism evidence="5 6">
    <name type="scientific">Terrabacter lapilli</name>
    <dbReference type="NCBI Taxonomy" id="436231"/>
    <lineage>
        <taxon>Bacteria</taxon>
        <taxon>Bacillati</taxon>
        <taxon>Actinomycetota</taxon>
        <taxon>Actinomycetes</taxon>
        <taxon>Micrococcales</taxon>
        <taxon>Intrasporangiaceae</taxon>
        <taxon>Terrabacter</taxon>
    </lineage>
</organism>
<dbReference type="Proteomes" id="UP001500013">
    <property type="component" value="Unassembled WGS sequence"/>
</dbReference>
<evidence type="ECO:0000256" key="1">
    <source>
        <dbReference type="ARBA" id="ARBA00007905"/>
    </source>
</evidence>
<protein>
    <submittedName>
        <fullName evidence="5">Aldo/keto reductase</fullName>
    </submittedName>
</protein>
<dbReference type="CDD" id="cd19132">
    <property type="entry name" value="AKR_AKR5D1_E1"/>
    <property type="match status" value="1"/>
</dbReference>
<dbReference type="PANTHER" id="PTHR43827:SF3">
    <property type="entry name" value="NADP-DEPENDENT OXIDOREDUCTASE DOMAIN-CONTAINING PROTEIN"/>
    <property type="match status" value="1"/>
</dbReference>
<dbReference type="PROSITE" id="PS00063">
    <property type="entry name" value="ALDOKETO_REDUCTASE_3"/>
    <property type="match status" value="1"/>
</dbReference>
<comment type="caution">
    <text evidence="5">The sequence shown here is derived from an EMBL/GenBank/DDBJ whole genome shotgun (WGS) entry which is preliminary data.</text>
</comment>
<name>A0ABN2SES6_9MICO</name>
<keyword evidence="3" id="KW-0560">Oxidoreductase</keyword>
<feature type="domain" description="NADP-dependent oxidoreductase" evidence="4">
    <location>
        <begin position="18"/>
        <end position="261"/>
    </location>
</feature>
<evidence type="ECO:0000256" key="2">
    <source>
        <dbReference type="ARBA" id="ARBA00022857"/>
    </source>
</evidence>
<comment type="similarity">
    <text evidence="1">Belongs to the aldo/keto reductase family.</text>
</comment>
<dbReference type="EMBL" id="BAAAPU010000008">
    <property type="protein sequence ID" value="GAA1985456.1"/>
    <property type="molecule type" value="Genomic_DNA"/>
</dbReference>
<keyword evidence="2" id="KW-0521">NADP</keyword>
<dbReference type="PROSITE" id="PS00798">
    <property type="entry name" value="ALDOKETO_REDUCTASE_1"/>
    <property type="match status" value="1"/>
</dbReference>
<accession>A0ABN2SES6</accession>
<reference evidence="5 6" key="1">
    <citation type="journal article" date="2019" name="Int. J. Syst. Evol. Microbiol.">
        <title>The Global Catalogue of Microorganisms (GCM) 10K type strain sequencing project: providing services to taxonomists for standard genome sequencing and annotation.</title>
        <authorList>
            <consortium name="The Broad Institute Genomics Platform"/>
            <consortium name="The Broad Institute Genome Sequencing Center for Infectious Disease"/>
            <person name="Wu L."/>
            <person name="Ma J."/>
        </authorList>
    </citation>
    <scope>NUCLEOTIDE SEQUENCE [LARGE SCALE GENOMIC DNA]</scope>
    <source>
        <strain evidence="5 6">JCM 15628</strain>
    </source>
</reference>
<keyword evidence="6" id="KW-1185">Reference proteome</keyword>
<dbReference type="PROSITE" id="PS00062">
    <property type="entry name" value="ALDOKETO_REDUCTASE_2"/>
    <property type="match status" value="1"/>
</dbReference>
<dbReference type="Pfam" id="PF00248">
    <property type="entry name" value="Aldo_ket_red"/>
    <property type="match status" value="1"/>
</dbReference>
<dbReference type="InterPro" id="IPR036812">
    <property type="entry name" value="NAD(P)_OxRdtase_dom_sf"/>
</dbReference>
<evidence type="ECO:0000256" key="3">
    <source>
        <dbReference type="ARBA" id="ARBA00023002"/>
    </source>
</evidence>
<dbReference type="InterPro" id="IPR018170">
    <property type="entry name" value="Aldo/ket_reductase_CS"/>
</dbReference>
<dbReference type="InterPro" id="IPR023210">
    <property type="entry name" value="NADP_OxRdtase_dom"/>
</dbReference>
<dbReference type="PRINTS" id="PR00069">
    <property type="entry name" value="ALDKETRDTASE"/>
</dbReference>
<dbReference type="PANTHER" id="PTHR43827">
    <property type="entry name" value="2,5-DIKETO-D-GLUCONIC ACID REDUCTASE"/>
    <property type="match status" value="1"/>
</dbReference>